<comment type="caution">
    <text evidence="2">The sequence shown here is derived from an EMBL/GenBank/DDBJ whole genome shotgun (WGS) entry which is preliminary data.</text>
</comment>
<organism evidence="2 3">
    <name type="scientific">Trichonephila clavata</name>
    <name type="common">Joro spider</name>
    <name type="synonym">Nephila clavata</name>
    <dbReference type="NCBI Taxonomy" id="2740835"/>
    <lineage>
        <taxon>Eukaryota</taxon>
        <taxon>Metazoa</taxon>
        <taxon>Ecdysozoa</taxon>
        <taxon>Arthropoda</taxon>
        <taxon>Chelicerata</taxon>
        <taxon>Arachnida</taxon>
        <taxon>Araneae</taxon>
        <taxon>Araneomorphae</taxon>
        <taxon>Entelegynae</taxon>
        <taxon>Araneoidea</taxon>
        <taxon>Nephilidae</taxon>
        <taxon>Trichonephila</taxon>
    </lineage>
</organism>
<dbReference type="AlphaFoldDB" id="A0A8X6IK46"/>
<evidence type="ECO:0000313" key="3">
    <source>
        <dbReference type="Proteomes" id="UP000887116"/>
    </source>
</evidence>
<sequence length="99" mass="10324">MKYLVTICLSILIFECAFAQDFDGFDGFDASSFSNANFGGEDLSGFDSGSFDGFADGGGSFGGASEFDGASDFNLGQFGLGESARFEGDAGSFHGFQKK</sequence>
<name>A0A8X6IK46_TRICU</name>
<keyword evidence="3" id="KW-1185">Reference proteome</keyword>
<reference evidence="2" key="1">
    <citation type="submission" date="2020-07" db="EMBL/GenBank/DDBJ databases">
        <title>Multicomponent nature underlies the extraordinary mechanical properties of spider dragline silk.</title>
        <authorList>
            <person name="Kono N."/>
            <person name="Nakamura H."/>
            <person name="Mori M."/>
            <person name="Yoshida Y."/>
            <person name="Ohtoshi R."/>
            <person name="Malay A.D."/>
            <person name="Moran D.A.P."/>
            <person name="Tomita M."/>
            <person name="Numata K."/>
            <person name="Arakawa K."/>
        </authorList>
    </citation>
    <scope>NUCLEOTIDE SEQUENCE</scope>
</reference>
<feature type="signal peptide" evidence="1">
    <location>
        <begin position="1"/>
        <end position="19"/>
    </location>
</feature>
<dbReference type="Proteomes" id="UP000887116">
    <property type="component" value="Unassembled WGS sequence"/>
</dbReference>
<feature type="chain" id="PRO_5036466814" evidence="1">
    <location>
        <begin position="20"/>
        <end position="99"/>
    </location>
</feature>
<proteinExistence type="predicted"/>
<evidence type="ECO:0000256" key="1">
    <source>
        <dbReference type="SAM" id="SignalP"/>
    </source>
</evidence>
<evidence type="ECO:0000313" key="2">
    <source>
        <dbReference type="EMBL" id="GFR06270.1"/>
    </source>
</evidence>
<keyword evidence="1" id="KW-0732">Signal</keyword>
<accession>A0A8X6IK46</accession>
<gene>
    <name evidence="2" type="ORF">TNCT_132751</name>
</gene>
<protein>
    <submittedName>
        <fullName evidence="2">Uncharacterized protein</fullName>
    </submittedName>
</protein>
<dbReference type="EMBL" id="BMAO01006127">
    <property type="protein sequence ID" value="GFR06270.1"/>
    <property type="molecule type" value="Genomic_DNA"/>
</dbReference>